<dbReference type="AlphaFoldDB" id="A9DV96"/>
<dbReference type="InterPro" id="IPR019931">
    <property type="entry name" value="LPXTG_anchor"/>
</dbReference>
<dbReference type="EMBL" id="ABIB01000004">
    <property type="protein sequence ID" value="EDP96392.1"/>
    <property type="molecule type" value="Genomic_DNA"/>
</dbReference>
<evidence type="ECO:0000256" key="1">
    <source>
        <dbReference type="ARBA" id="ARBA00022512"/>
    </source>
</evidence>
<keyword evidence="4" id="KW-1133">Transmembrane helix</keyword>
<evidence type="ECO:0000313" key="7">
    <source>
        <dbReference type="Proteomes" id="UP000002945"/>
    </source>
</evidence>
<feature type="transmembrane region" description="Helical" evidence="4">
    <location>
        <begin position="16"/>
        <end position="34"/>
    </location>
</feature>
<keyword evidence="2" id="KW-0964">Secreted</keyword>
<keyword evidence="1" id="KW-0134">Cell wall</keyword>
<dbReference type="RefSeq" id="WP_007093222.1">
    <property type="nucleotide sequence ID" value="NZ_CP142125.1"/>
</dbReference>
<evidence type="ECO:0000256" key="2">
    <source>
        <dbReference type="ARBA" id="ARBA00022525"/>
    </source>
</evidence>
<proteinExistence type="predicted"/>
<keyword evidence="4" id="KW-0812">Transmembrane</keyword>
<gene>
    <name evidence="6" type="ORF">KAOT1_03247</name>
</gene>
<organism evidence="6 7">
    <name type="scientific">Kordia algicida OT-1</name>
    <dbReference type="NCBI Taxonomy" id="391587"/>
    <lineage>
        <taxon>Bacteria</taxon>
        <taxon>Pseudomonadati</taxon>
        <taxon>Bacteroidota</taxon>
        <taxon>Flavobacteriia</taxon>
        <taxon>Flavobacteriales</taxon>
        <taxon>Flavobacteriaceae</taxon>
        <taxon>Kordia</taxon>
    </lineage>
</organism>
<keyword evidence="3" id="KW-0572">Peptidoglycan-anchor</keyword>
<comment type="caution">
    <text evidence="6">The sequence shown here is derived from an EMBL/GenBank/DDBJ whole genome shotgun (WGS) entry which is preliminary data.</text>
</comment>
<reference evidence="6 7" key="1">
    <citation type="journal article" date="2011" name="J. Bacteriol.">
        <title>Genome sequence of the algicidal bacterium Kordia algicida OT-1.</title>
        <authorList>
            <person name="Lee H.S."/>
            <person name="Kang S.G."/>
            <person name="Kwon K.K."/>
            <person name="Lee J.H."/>
            <person name="Kim S.J."/>
        </authorList>
    </citation>
    <scope>NUCLEOTIDE SEQUENCE [LARGE SCALE GENOMIC DNA]</scope>
    <source>
        <strain evidence="6 7">OT-1</strain>
    </source>
</reference>
<dbReference type="Proteomes" id="UP000002945">
    <property type="component" value="Unassembled WGS sequence"/>
</dbReference>
<accession>A9DV96</accession>
<keyword evidence="7" id="KW-1185">Reference proteome</keyword>
<protein>
    <recommendedName>
        <fullName evidence="5">Gram-positive cocci surface proteins LPxTG domain-containing protein</fullName>
    </recommendedName>
</protein>
<evidence type="ECO:0000256" key="3">
    <source>
        <dbReference type="ARBA" id="ARBA00023088"/>
    </source>
</evidence>
<name>A9DV96_9FLAO</name>
<evidence type="ECO:0000313" key="6">
    <source>
        <dbReference type="EMBL" id="EDP96392.1"/>
    </source>
</evidence>
<dbReference type="STRING" id="391587.KAOT1_03247"/>
<evidence type="ECO:0000256" key="4">
    <source>
        <dbReference type="SAM" id="Phobius"/>
    </source>
</evidence>
<feature type="transmembrane region" description="Helical" evidence="4">
    <location>
        <begin position="204"/>
        <end position="226"/>
    </location>
</feature>
<dbReference type="OrthoDB" id="1496331at2"/>
<feature type="domain" description="Gram-positive cocci surface proteins LPxTG" evidence="5">
    <location>
        <begin position="10"/>
        <end position="41"/>
    </location>
</feature>
<dbReference type="HOGENOM" id="CLU_1119200_0_0_10"/>
<dbReference type="Pfam" id="PF00746">
    <property type="entry name" value="Gram_pos_anchor"/>
    <property type="match status" value="1"/>
</dbReference>
<dbReference type="eggNOG" id="ENOG50316X4">
    <property type="taxonomic scope" value="Bacteria"/>
</dbReference>
<keyword evidence="4" id="KW-0472">Membrane</keyword>
<evidence type="ECO:0000259" key="5">
    <source>
        <dbReference type="Pfam" id="PF00746"/>
    </source>
</evidence>
<sequence length="254" mass="29525">MKEAIDLLNSTGKLNLTFLILAILSIVLAIYFYIKSKKEKKPVYSLQTTKLIENNISSIEKLNISFADKPVKNLSVTKLAFWNAGKQSIRDNDFVQADRLRILPIDDFTIFDYKVDFENNLNNVKVKQKKDSSLIITFDYLDLNQGIILSIFHNGNANKSIVIKGSFIGSKKVSRSKERKRLSYFIENNLFYNFIIEPPKMYPILLFFFRIISIFILIPYFIFIFLPCAILDGIYDSILNKSPKKFHLYKDTEE</sequence>